<dbReference type="KEGG" id="ala:BFG52_11330"/>
<accession>A0A1B2M108</accession>
<dbReference type="CDD" id="cd08497">
    <property type="entry name" value="MbnE-like"/>
    <property type="match status" value="1"/>
</dbReference>
<dbReference type="STRING" id="1789224.BFG52_11330"/>
<keyword evidence="1 2" id="KW-0732">Signal</keyword>
<dbReference type="OrthoDB" id="9803988at2"/>
<dbReference type="InterPro" id="IPR000914">
    <property type="entry name" value="SBP_5_dom"/>
</dbReference>
<dbReference type="PANTHER" id="PTHR30290:SF64">
    <property type="entry name" value="ABC TRANSPORTER PERIPLASMIC BINDING PROTEIN"/>
    <property type="match status" value="1"/>
</dbReference>
<feature type="signal peptide" evidence="2">
    <location>
        <begin position="1"/>
        <end position="18"/>
    </location>
</feature>
<reference evidence="4 5" key="1">
    <citation type="submission" date="2016-08" db="EMBL/GenBank/DDBJ databases">
        <authorList>
            <person name="Seilhamer J.J."/>
        </authorList>
    </citation>
    <scope>NUCLEOTIDE SEQUENCE [LARGE SCALE GENOMIC DNA]</scope>
    <source>
        <strain evidence="4 5">BRTC-1</strain>
    </source>
</reference>
<dbReference type="PANTHER" id="PTHR30290">
    <property type="entry name" value="PERIPLASMIC BINDING COMPONENT OF ABC TRANSPORTER"/>
    <property type="match status" value="1"/>
</dbReference>
<evidence type="ECO:0000256" key="1">
    <source>
        <dbReference type="ARBA" id="ARBA00022729"/>
    </source>
</evidence>
<evidence type="ECO:0000259" key="3">
    <source>
        <dbReference type="Pfam" id="PF00496"/>
    </source>
</evidence>
<evidence type="ECO:0000313" key="4">
    <source>
        <dbReference type="EMBL" id="AOA58886.1"/>
    </source>
</evidence>
<dbReference type="Proteomes" id="UP000093391">
    <property type="component" value="Chromosome"/>
</dbReference>
<evidence type="ECO:0000313" key="5">
    <source>
        <dbReference type="Proteomes" id="UP000093391"/>
    </source>
</evidence>
<dbReference type="GO" id="GO:0043190">
    <property type="term" value="C:ATP-binding cassette (ABC) transporter complex"/>
    <property type="evidence" value="ECO:0007669"/>
    <property type="project" value="InterPro"/>
</dbReference>
<keyword evidence="5" id="KW-1185">Reference proteome</keyword>
<dbReference type="AlphaFoldDB" id="A0A1B2M108"/>
<dbReference type="EMBL" id="CP016895">
    <property type="protein sequence ID" value="AOA58886.1"/>
    <property type="molecule type" value="Genomic_DNA"/>
</dbReference>
<dbReference type="GO" id="GO:0015833">
    <property type="term" value="P:peptide transport"/>
    <property type="evidence" value="ECO:0007669"/>
    <property type="project" value="TreeGrafter"/>
</dbReference>
<dbReference type="GO" id="GO:0030288">
    <property type="term" value="C:outer membrane-bounded periplasmic space"/>
    <property type="evidence" value="ECO:0007669"/>
    <property type="project" value="TreeGrafter"/>
</dbReference>
<name>A0A1B2M108_9GAMM</name>
<dbReference type="GO" id="GO:0042884">
    <property type="term" value="P:microcin transport"/>
    <property type="evidence" value="ECO:0007669"/>
    <property type="project" value="TreeGrafter"/>
</dbReference>
<dbReference type="InterPro" id="IPR039424">
    <property type="entry name" value="SBP_5"/>
</dbReference>
<dbReference type="Pfam" id="PF00496">
    <property type="entry name" value="SBP_bac_5"/>
    <property type="match status" value="1"/>
</dbReference>
<protein>
    <submittedName>
        <fullName evidence="4">ABC transporter substrate-binding protein</fullName>
    </submittedName>
</protein>
<organism evidence="4 5">
    <name type="scientific">Acinetobacter larvae</name>
    <dbReference type="NCBI Taxonomy" id="1789224"/>
    <lineage>
        <taxon>Bacteria</taxon>
        <taxon>Pseudomonadati</taxon>
        <taxon>Pseudomonadota</taxon>
        <taxon>Gammaproteobacteria</taxon>
        <taxon>Moraxellales</taxon>
        <taxon>Moraxellaceae</taxon>
        <taxon>Acinetobacter</taxon>
    </lineage>
</organism>
<proteinExistence type="predicted"/>
<dbReference type="SUPFAM" id="SSF53850">
    <property type="entry name" value="Periplasmic binding protein-like II"/>
    <property type="match status" value="1"/>
</dbReference>
<sequence length="611" mass="69579">MSGVLLLFATLFATLTHAAWQQYAYLAMHGETPRYLGVGAMPYANAHAPKGGILIRSAPGTFDNLNSMNGAGSYTEGVNFLFDSLMARSLDEAGVMYPLLAEKVSYDADNLQEIIFHLNPQASFSDGSPVTAEDVQFTFEIYQSKANLGLQMYISDLAKTEVLSKYQVKMIFKSKHNTELPSILAELPIYSKADWQNKDFSRISLSPILGSGPYVIARIDPGRSITYKRNPQYWARDLAVNRGRYNFDYLKYIYYRSTEMSYEGFKAGQFSLREENSAKRWMTGYQFPAAQQGLIEKYQHRSRNPVTTQSYVFNMRRAPFDNILLRQAISYAYDFEWMNKSMFYGQYQRLNSFFQNSELAATGPASAAEREILTPYLRQLNPVQRAGVLIDWQAPVSDGSGYNRAALLQARQLLQQAGYQVKQGRLVDGKGQALQFEILVHQQNLIRTMMPFVRNLKKLGINATVRQVDVPQYLERIRRYDFDMTSLAMPQSLSPGNEQAQMWGSQAADEIGNYNLSGIKNPVIDQVIAKIIQAPNREQQVLYTKVLDRLLRAGYYQILGYSKADSWFVSWKMYQRPQRAPQLSSGIEYWWSDPQQAARVVGYLGKNAMQP</sequence>
<evidence type="ECO:0000256" key="2">
    <source>
        <dbReference type="SAM" id="SignalP"/>
    </source>
</evidence>
<dbReference type="RefSeq" id="WP_067556193.1">
    <property type="nucleotide sequence ID" value="NZ_CP016895.1"/>
</dbReference>
<dbReference type="Gene3D" id="3.40.190.10">
    <property type="entry name" value="Periplasmic binding protein-like II"/>
    <property type="match status" value="1"/>
</dbReference>
<dbReference type="Gene3D" id="3.10.105.10">
    <property type="entry name" value="Dipeptide-binding Protein, Domain 3"/>
    <property type="match status" value="1"/>
</dbReference>
<dbReference type="InterPro" id="IPR030678">
    <property type="entry name" value="Peptide/Ni-bd"/>
</dbReference>
<feature type="domain" description="Solute-binding protein family 5" evidence="3">
    <location>
        <begin position="96"/>
        <end position="507"/>
    </location>
</feature>
<dbReference type="GO" id="GO:1904680">
    <property type="term" value="F:peptide transmembrane transporter activity"/>
    <property type="evidence" value="ECO:0007669"/>
    <property type="project" value="TreeGrafter"/>
</dbReference>
<dbReference type="PIRSF" id="PIRSF002741">
    <property type="entry name" value="MppA"/>
    <property type="match status" value="1"/>
</dbReference>
<gene>
    <name evidence="4" type="ORF">BFG52_11330</name>
</gene>
<feature type="chain" id="PRO_5008539931" evidence="2">
    <location>
        <begin position="19"/>
        <end position="611"/>
    </location>
</feature>